<reference evidence="5" key="2">
    <citation type="submission" date="2025-08" db="UniProtKB">
        <authorList>
            <consortium name="Ensembl"/>
        </authorList>
    </citation>
    <scope>IDENTIFICATION</scope>
</reference>
<protein>
    <submittedName>
        <fullName evidence="5">CD40 molecule, TNF receptor superfamily member 5</fullName>
    </submittedName>
</protein>
<keyword evidence="3" id="KW-1133">Transmembrane helix</keyword>
<gene>
    <name evidence="5" type="primary">cd40</name>
</gene>
<dbReference type="PANTHER" id="PTHR46875:SF3">
    <property type="entry name" value="CD40 MOLECULE, TNF RECEPTOR SUPERFAMILY MEMBER 5"/>
    <property type="match status" value="1"/>
</dbReference>
<dbReference type="SUPFAM" id="SSF57586">
    <property type="entry name" value="TNF receptor-like"/>
    <property type="match status" value="2"/>
</dbReference>
<feature type="compositionally biased region" description="Polar residues" evidence="2">
    <location>
        <begin position="347"/>
        <end position="362"/>
    </location>
</feature>
<evidence type="ECO:0000259" key="4">
    <source>
        <dbReference type="PROSITE" id="PS50050"/>
    </source>
</evidence>
<dbReference type="AlphaFoldDB" id="A0A671U059"/>
<accession>A0A671U059</accession>
<keyword evidence="3" id="KW-0812">Transmembrane</keyword>
<evidence type="ECO:0000256" key="2">
    <source>
        <dbReference type="SAM" id="MobiDB-lite"/>
    </source>
</evidence>
<feature type="disulfide bond" evidence="1">
    <location>
        <begin position="205"/>
        <end position="223"/>
    </location>
</feature>
<dbReference type="SMART" id="SM01411">
    <property type="entry name" value="Ephrin_rec_like"/>
    <property type="match status" value="1"/>
</dbReference>
<feature type="compositionally biased region" description="Basic and acidic residues" evidence="2">
    <location>
        <begin position="303"/>
        <end position="313"/>
    </location>
</feature>
<comment type="caution">
    <text evidence="1">Lacks conserved residue(s) required for the propagation of feature annotation.</text>
</comment>
<dbReference type="GO" id="GO:0035631">
    <property type="term" value="C:CD40 receptor complex"/>
    <property type="evidence" value="ECO:0007669"/>
    <property type="project" value="TreeGrafter"/>
</dbReference>
<dbReference type="PROSITE" id="PS50050">
    <property type="entry name" value="TNFR_NGFR_2"/>
    <property type="match status" value="1"/>
</dbReference>
<dbReference type="PANTHER" id="PTHR46875">
    <property type="entry name" value="TUMOR NECROSIS FACTOR RECEPTOR SUPERFAMILY MEMBER 5"/>
    <property type="match status" value="1"/>
</dbReference>
<keyword evidence="3" id="KW-0472">Membrane</keyword>
<dbReference type="GO" id="GO:0009897">
    <property type="term" value="C:external side of plasma membrane"/>
    <property type="evidence" value="ECO:0007669"/>
    <property type="project" value="TreeGrafter"/>
</dbReference>
<evidence type="ECO:0000313" key="5">
    <source>
        <dbReference type="Ensembl" id="ENSSAUP00010007021.1"/>
    </source>
</evidence>
<dbReference type="GO" id="GO:0002768">
    <property type="term" value="P:immune response-regulating cell surface receptor signaling pathway"/>
    <property type="evidence" value="ECO:0007669"/>
    <property type="project" value="TreeGrafter"/>
</dbReference>
<dbReference type="InterPro" id="IPR001368">
    <property type="entry name" value="TNFR/NGFR_Cys_rich_reg"/>
</dbReference>
<name>A0A671U059_SPAAU</name>
<dbReference type="Pfam" id="PF00020">
    <property type="entry name" value="TNFR_c6"/>
    <property type="match status" value="1"/>
</dbReference>
<reference evidence="5" key="1">
    <citation type="submission" date="2021-04" db="EMBL/GenBank/DDBJ databases">
        <authorList>
            <consortium name="Wellcome Sanger Institute Data Sharing"/>
        </authorList>
    </citation>
    <scope>NUCLEOTIDE SEQUENCE [LARGE SCALE GENOMIC DNA]</scope>
</reference>
<feature type="domain" description="TNFR-Cys" evidence="4">
    <location>
        <begin position="183"/>
        <end position="223"/>
    </location>
</feature>
<organism evidence="5 6">
    <name type="scientific">Sparus aurata</name>
    <name type="common">Gilthead sea bream</name>
    <dbReference type="NCBI Taxonomy" id="8175"/>
    <lineage>
        <taxon>Eukaryota</taxon>
        <taxon>Metazoa</taxon>
        <taxon>Chordata</taxon>
        <taxon>Craniata</taxon>
        <taxon>Vertebrata</taxon>
        <taxon>Euteleostomi</taxon>
        <taxon>Actinopterygii</taxon>
        <taxon>Neopterygii</taxon>
        <taxon>Teleostei</taxon>
        <taxon>Neoteleostei</taxon>
        <taxon>Acanthomorphata</taxon>
        <taxon>Eupercaria</taxon>
        <taxon>Spariformes</taxon>
        <taxon>Sparidae</taxon>
        <taxon>Sparus</taxon>
    </lineage>
</organism>
<dbReference type="GeneTree" id="ENSGT00940000166581"/>
<reference evidence="5" key="3">
    <citation type="submission" date="2025-09" db="UniProtKB">
        <authorList>
            <consortium name="Ensembl"/>
        </authorList>
    </citation>
    <scope>IDENTIFICATION</scope>
</reference>
<sequence>MTIQRGDGEDTAVRLKECEGTRESRRTLNIAIRQLGSPSPASGSRAGADRRGAPWVLTAAQPQCDPLTQYEDRSQCCKMCGPGTSMTSLGTCEEPQCQACNKDEYQDRYTKEPKCERQPYCDKNNNFDTPEHDPKKRSICMCKEGFHCSDPKNCLTCVPHSLCKRGSGVQLPGNHSLDTVCEECPDGTYSDVESSVVGCKKWTTCGLGQHVEERGTSTSDAVCGRTLRTHVVIAIVVSMIVAIIVAVVLFYLCRGKCGEEKVKGCFQSCREQKSEPLQEEHIFIPEQPDPLDEEESMSPDMHSTQEEGFTRTPEEDDELSVPMSPTALTDRGNLVTQENGKTEQLSRQESQTQCTDSFDTSM</sequence>
<keyword evidence="6" id="KW-1185">Reference proteome</keyword>
<feature type="repeat" description="TNFR-Cys" evidence="1">
    <location>
        <begin position="183"/>
        <end position="223"/>
    </location>
</feature>
<evidence type="ECO:0000256" key="1">
    <source>
        <dbReference type="PROSITE-ProRule" id="PRU00206"/>
    </source>
</evidence>
<dbReference type="SMART" id="SM00208">
    <property type="entry name" value="TNFR"/>
    <property type="match status" value="3"/>
</dbReference>
<dbReference type="Ensembl" id="ENSSAUT00010007538.1">
    <property type="protein sequence ID" value="ENSSAUP00010007021.1"/>
    <property type="gene ID" value="ENSSAUG00010003513.1"/>
</dbReference>
<dbReference type="Gene3D" id="2.10.50.10">
    <property type="entry name" value="Tumor Necrosis Factor Receptor, subunit A, domain 2"/>
    <property type="match status" value="3"/>
</dbReference>
<proteinExistence type="predicted"/>
<dbReference type="InParanoid" id="A0A671U059"/>
<evidence type="ECO:0000313" key="6">
    <source>
        <dbReference type="Proteomes" id="UP000472265"/>
    </source>
</evidence>
<feature type="transmembrane region" description="Helical" evidence="3">
    <location>
        <begin position="231"/>
        <end position="253"/>
    </location>
</feature>
<feature type="region of interest" description="Disordered" evidence="2">
    <location>
        <begin position="277"/>
        <end position="362"/>
    </location>
</feature>
<feature type="disulfide bond" evidence="1">
    <location>
        <begin position="184"/>
        <end position="199"/>
    </location>
</feature>
<dbReference type="InterPro" id="IPR052135">
    <property type="entry name" value="TNFRSF5"/>
</dbReference>
<dbReference type="OMA" id="QTHDTVC"/>
<dbReference type="Proteomes" id="UP000472265">
    <property type="component" value="Chromosome 7"/>
</dbReference>
<dbReference type="FunCoup" id="A0A671U059">
    <property type="interactions" value="126"/>
</dbReference>
<evidence type="ECO:0000256" key="3">
    <source>
        <dbReference type="SAM" id="Phobius"/>
    </source>
</evidence>
<keyword evidence="1" id="KW-1015">Disulfide bond</keyword>